<dbReference type="Proteomes" id="UP001139000">
    <property type="component" value="Unassembled WGS sequence"/>
</dbReference>
<comment type="caution">
    <text evidence="6">The sequence shown here is derived from an EMBL/GenBank/DDBJ whole genome shotgun (WGS) entry which is preliminary data.</text>
</comment>
<proteinExistence type="predicted"/>
<feature type="transmembrane region" description="Helical" evidence="4">
    <location>
        <begin position="6"/>
        <end position="24"/>
    </location>
</feature>
<dbReference type="GO" id="GO:0043565">
    <property type="term" value="F:sequence-specific DNA binding"/>
    <property type="evidence" value="ECO:0007669"/>
    <property type="project" value="InterPro"/>
</dbReference>
<evidence type="ECO:0000256" key="3">
    <source>
        <dbReference type="ARBA" id="ARBA00023163"/>
    </source>
</evidence>
<feature type="transmembrane region" description="Helical" evidence="4">
    <location>
        <begin position="62"/>
        <end position="78"/>
    </location>
</feature>
<dbReference type="Gene3D" id="1.10.10.60">
    <property type="entry name" value="Homeodomain-like"/>
    <property type="match status" value="1"/>
</dbReference>
<feature type="transmembrane region" description="Helical" evidence="4">
    <location>
        <begin position="128"/>
        <end position="150"/>
    </location>
</feature>
<feature type="transmembrane region" description="Helical" evidence="4">
    <location>
        <begin position="162"/>
        <end position="183"/>
    </location>
</feature>
<dbReference type="InterPro" id="IPR018060">
    <property type="entry name" value="HTH_AraC"/>
</dbReference>
<dbReference type="PROSITE" id="PS01124">
    <property type="entry name" value="HTH_ARAC_FAMILY_2"/>
    <property type="match status" value="1"/>
</dbReference>
<dbReference type="SUPFAM" id="SSF46689">
    <property type="entry name" value="Homeodomain-like"/>
    <property type="match status" value="1"/>
</dbReference>
<organism evidence="6 7">
    <name type="scientific">Dyadobacter chenwenxiniae</name>
    <dbReference type="NCBI Taxonomy" id="2906456"/>
    <lineage>
        <taxon>Bacteria</taxon>
        <taxon>Pseudomonadati</taxon>
        <taxon>Bacteroidota</taxon>
        <taxon>Cytophagia</taxon>
        <taxon>Cytophagales</taxon>
        <taxon>Spirosomataceae</taxon>
        <taxon>Dyadobacter</taxon>
    </lineage>
</organism>
<dbReference type="GO" id="GO:0003700">
    <property type="term" value="F:DNA-binding transcription factor activity"/>
    <property type="evidence" value="ECO:0007669"/>
    <property type="project" value="InterPro"/>
</dbReference>
<feature type="transmembrane region" description="Helical" evidence="4">
    <location>
        <begin position="90"/>
        <end position="116"/>
    </location>
</feature>
<keyword evidence="7" id="KW-1185">Reference proteome</keyword>
<dbReference type="Pfam" id="PF12833">
    <property type="entry name" value="HTH_18"/>
    <property type="match status" value="1"/>
</dbReference>
<reference evidence="6" key="1">
    <citation type="submission" date="2021-12" db="EMBL/GenBank/DDBJ databases">
        <title>Novel species in genus Dyadobacter.</title>
        <authorList>
            <person name="Ma C."/>
        </authorList>
    </citation>
    <scope>NUCLEOTIDE SEQUENCE</scope>
    <source>
        <strain evidence="6">LJ419</strain>
    </source>
</reference>
<dbReference type="InterPro" id="IPR009057">
    <property type="entry name" value="Homeodomain-like_sf"/>
</dbReference>
<keyword evidence="3" id="KW-0804">Transcription</keyword>
<evidence type="ECO:0000256" key="2">
    <source>
        <dbReference type="ARBA" id="ARBA00023125"/>
    </source>
</evidence>
<evidence type="ECO:0000313" key="7">
    <source>
        <dbReference type="Proteomes" id="UP001139000"/>
    </source>
</evidence>
<feature type="transmembrane region" description="Helical" evidence="4">
    <location>
        <begin position="31"/>
        <end position="50"/>
    </location>
</feature>
<evidence type="ECO:0000313" key="6">
    <source>
        <dbReference type="EMBL" id="MCF0064751.1"/>
    </source>
</evidence>
<keyword evidence="1" id="KW-0805">Transcription regulation</keyword>
<dbReference type="PANTHER" id="PTHR43280">
    <property type="entry name" value="ARAC-FAMILY TRANSCRIPTIONAL REGULATOR"/>
    <property type="match status" value="1"/>
</dbReference>
<keyword evidence="4" id="KW-1133">Transmembrane helix</keyword>
<accession>A0A9X1TFW7</accession>
<gene>
    <name evidence="6" type="ORF">LXM26_24785</name>
</gene>
<dbReference type="SMART" id="SM00342">
    <property type="entry name" value="HTH_ARAC"/>
    <property type="match status" value="1"/>
</dbReference>
<evidence type="ECO:0000259" key="5">
    <source>
        <dbReference type="PROSITE" id="PS01124"/>
    </source>
</evidence>
<dbReference type="AlphaFoldDB" id="A0A9X1TFW7"/>
<sequence length="398" mass="45193">MHHIIAIGIFQAIVAAVLLWKGKVRTSADTLLIMFIACIACHLSIKFVIYTFVSDEQVRQQMNTFIGFCYAPLLYLYARKVNDETFIPATCWYVFLPFFVAAIVYFTTAGVIMFSGTSGYRLLKWYNLGSYCGILLSDIGYATLAIRIMRGFGKEKVVEKRIVLAIAWCFLGMVCISGPVYFINTFFEANLMIPVRIITYAALSGLCVMIIYYKFVAGSTLDAALRILEAPAKHSEPAAVLTEQDISHQTVPLETPEVHGSISEVTMSRRVTLPEEKQREIWESLESQMRQSLFFTDCDLNLDKLASLTGINKYHLSETLNSFARKSFYQYINEYRIAYALKEMESISASQSEDFNFLSLAFKSGFKAKSSFNRYFKEITGFTPSEHLRTLRQPKIAI</sequence>
<feature type="transmembrane region" description="Helical" evidence="4">
    <location>
        <begin position="195"/>
        <end position="216"/>
    </location>
</feature>
<feature type="domain" description="HTH araC/xylS-type" evidence="5">
    <location>
        <begin position="279"/>
        <end position="390"/>
    </location>
</feature>
<dbReference type="PANTHER" id="PTHR43280:SF29">
    <property type="entry name" value="ARAC-FAMILY TRANSCRIPTIONAL REGULATOR"/>
    <property type="match status" value="1"/>
</dbReference>
<evidence type="ECO:0000256" key="4">
    <source>
        <dbReference type="SAM" id="Phobius"/>
    </source>
</evidence>
<keyword evidence="2" id="KW-0238">DNA-binding</keyword>
<keyword evidence="4" id="KW-0472">Membrane</keyword>
<dbReference type="RefSeq" id="WP_234657716.1">
    <property type="nucleotide sequence ID" value="NZ_CP094997.1"/>
</dbReference>
<evidence type="ECO:0000256" key="1">
    <source>
        <dbReference type="ARBA" id="ARBA00023015"/>
    </source>
</evidence>
<name>A0A9X1TFW7_9BACT</name>
<keyword evidence="4" id="KW-0812">Transmembrane</keyword>
<protein>
    <submittedName>
        <fullName evidence="6">AraC family transcriptional regulator</fullName>
    </submittedName>
</protein>
<dbReference type="EMBL" id="JAJTTC010000008">
    <property type="protein sequence ID" value="MCF0064751.1"/>
    <property type="molecule type" value="Genomic_DNA"/>
</dbReference>